<evidence type="ECO:0000313" key="3">
    <source>
        <dbReference type="Proteomes" id="UP000614424"/>
    </source>
</evidence>
<dbReference type="GO" id="GO:0030151">
    <property type="term" value="F:molybdenum ion binding"/>
    <property type="evidence" value="ECO:0007669"/>
    <property type="project" value="InterPro"/>
</dbReference>
<dbReference type="AlphaFoldDB" id="A0A8J6N9Y8"/>
<organism evidence="2 3">
    <name type="scientific">Candidatus Desulfobia pelagia</name>
    <dbReference type="NCBI Taxonomy" id="2841692"/>
    <lineage>
        <taxon>Bacteria</taxon>
        <taxon>Pseudomonadati</taxon>
        <taxon>Thermodesulfobacteriota</taxon>
        <taxon>Desulfobulbia</taxon>
        <taxon>Desulfobulbales</taxon>
        <taxon>Desulfobulbaceae</taxon>
        <taxon>Candidatus Desulfobia</taxon>
    </lineage>
</organism>
<dbReference type="Pfam" id="PF03473">
    <property type="entry name" value="MOSC"/>
    <property type="match status" value="1"/>
</dbReference>
<evidence type="ECO:0000259" key="1">
    <source>
        <dbReference type="PROSITE" id="PS51340"/>
    </source>
</evidence>
<dbReference type="GO" id="GO:0030170">
    <property type="term" value="F:pyridoxal phosphate binding"/>
    <property type="evidence" value="ECO:0007669"/>
    <property type="project" value="InterPro"/>
</dbReference>
<feature type="domain" description="MOSC" evidence="1">
    <location>
        <begin position="26"/>
        <end position="151"/>
    </location>
</feature>
<dbReference type="PANTHER" id="PTHR36930:SF1">
    <property type="entry name" value="MOSC DOMAIN-CONTAINING PROTEIN"/>
    <property type="match status" value="1"/>
</dbReference>
<dbReference type="Gene3D" id="2.40.33.20">
    <property type="entry name" value="PK beta-barrel domain-like"/>
    <property type="match status" value="1"/>
</dbReference>
<dbReference type="GO" id="GO:0003824">
    <property type="term" value="F:catalytic activity"/>
    <property type="evidence" value="ECO:0007669"/>
    <property type="project" value="InterPro"/>
</dbReference>
<proteinExistence type="predicted"/>
<dbReference type="PROSITE" id="PS51340">
    <property type="entry name" value="MOSC"/>
    <property type="match status" value="1"/>
</dbReference>
<dbReference type="PANTHER" id="PTHR36930">
    <property type="entry name" value="METAL-SULFUR CLUSTER BIOSYNTHESIS PROTEINS YUAD-RELATED"/>
    <property type="match status" value="1"/>
</dbReference>
<comment type="caution">
    <text evidence="2">The sequence shown here is derived from an EMBL/GenBank/DDBJ whole genome shotgun (WGS) entry which is preliminary data.</text>
</comment>
<dbReference type="Proteomes" id="UP000614424">
    <property type="component" value="Unassembled WGS sequence"/>
</dbReference>
<reference evidence="2 3" key="1">
    <citation type="submission" date="2020-08" db="EMBL/GenBank/DDBJ databases">
        <title>Bridging the membrane lipid divide: bacteria of the FCB group superphylum have the potential to synthesize archaeal ether lipids.</title>
        <authorList>
            <person name="Villanueva L."/>
            <person name="Von Meijenfeldt F.A.B."/>
            <person name="Westbye A.B."/>
            <person name="Yadav S."/>
            <person name="Hopmans E.C."/>
            <person name="Dutilh B.E."/>
            <person name="Sinninghe Damste J.S."/>
        </authorList>
    </citation>
    <scope>NUCLEOTIDE SEQUENCE [LARGE SCALE GENOMIC DNA]</scope>
    <source>
        <strain evidence="2">NIOZ-UU47</strain>
    </source>
</reference>
<gene>
    <name evidence="2" type="ORF">H8E41_02300</name>
</gene>
<dbReference type="InterPro" id="IPR005302">
    <property type="entry name" value="MoCF_Sase_C"/>
</dbReference>
<name>A0A8J6N9Y8_9BACT</name>
<accession>A0A8J6N9Y8</accession>
<sequence length="155" mass="16580">MISHNEATEVKVINVCTSPAKGTAKRPVAEITLVPDFGIQGDAHAGKWHRQVSLLAQESHQVMLAKGANVTHGDFGENIVTQGINLVELPIGTRLKLGKSAVGRVTQIGKKCHAHCEIFHAVGECIMPKEGIFVEILEGGSLAQNDGIEIIEETV</sequence>
<dbReference type="EMBL" id="JACNJZ010000049">
    <property type="protein sequence ID" value="MBC8316706.1"/>
    <property type="molecule type" value="Genomic_DNA"/>
</dbReference>
<protein>
    <submittedName>
        <fullName evidence="2">MOSC domain-containing protein</fullName>
    </submittedName>
</protein>
<dbReference type="InterPro" id="IPR011037">
    <property type="entry name" value="Pyrv_Knase-like_insert_dom_sf"/>
</dbReference>
<dbReference type="SUPFAM" id="SSF50800">
    <property type="entry name" value="PK beta-barrel domain-like"/>
    <property type="match status" value="1"/>
</dbReference>
<dbReference type="InterPro" id="IPR052716">
    <property type="entry name" value="MOSC_domain"/>
</dbReference>
<evidence type="ECO:0000313" key="2">
    <source>
        <dbReference type="EMBL" id="MBC8316706.1"/>
    </source>
</evidence>